<dbReference type="GO" id="GO:0009279">
    <property type="term" value="C:cell outer membrane"/>
    <property type="evidence" value="ECO:0007669"/>
    <property type="project" value="UniProtKB-SubCell"/>
</dbReference>
<proteinExistence type="inferred from homology"/>
<dbReference type="PANTHER" id="PTHR35093">
    <property type="entry name" value="OUTER MEMBRANE PROTEIN NMB0088-RELATED"/>
    <property type="match status" value="1"/>
</dbReference>
<dbReference type="Proteomes" id="UP000248688">
    <property type="component" value="Chromosome"/>
</dbReference>
<evidence type="ECO:0000256" key="2">
    <source>
        <dbReference type="ARBA" id="ARBA00008163"/>
    </source>
</evidence>
<comment type="subcellular location">
    <subcellularLocation>
        <location evidence="1">Cell outer membrane</location>
        <topology evidence="1">Multi-pass membrane protein</topology>
    </subcellularLocation>
</comment>
<evidence type="ECO:0000256" key="5">
    <source>
        <dbReference type="ARBA" id="ARBA00022729"/>
    </source>
</evidence>
<dbReference type="GO" id="GO:0015483">
    <property type="term" value="F:long-chain fatty acid transporting porin activity"/>
    <property type="evidence" value="ECO:0007669"/>
    <property type="project" value="TreeGrafter"/>
</dbReference>
<sequence>MGIGILLGTSSITPVLAQTLEDALRYSQYNATGSARIMGIGGSQFAIGGDVSNISGNPAGLGFFRKSEFSFTPSYGNWKSTSSFMGQPQEDNKGNFSLPNISIVMAKVKDPLNQDDWRGHSFGISYNRINNFNNTFGYFSAIGSPTSLLDYYADDYNMYGEPVIGDPAGLPLDVELVVSDGGSFYPSDYTYNPNEDGSPNYDNPIAPFQDELIRNEGNLSQFTFAYGGNYKNKLFIGGSMGITSINYTSRKIFNEQFTDQDNNNSLYYSLAENLHHSGTGINLNLGIIYKPIDQINIGASFSSPTWARYEEVFDSDILAEFYDLNGNLESEDQAYSNIYESTINLTTPMKLSGGMAFFINKNGFITADVDFLNYSSMNLSSSDYRLNAANEDIDNTMGNVLNYRIGGEWRINMFRLRAGTALYGDPYKDSELDRSRTQYTGGVGVKLAKMYVDLGIVHSQFDSYYTSYPGAELTTIDNSNTQGLLTLGFNF</sequence>
<dbReference type="OrthoDB" id="9765571at2"/>
<reference evidence="8 9" key="1">
    <citation type="submission" date="2018-06" db="EMBL/GenBank/DDBJ databases">
        <title>Echinicola strongylocentroti sp. nov., isolated from a sea urchin Strongylocentrotus intermedius.</title>
        <authorList>
            <person name="Bae S.S."/>
        </authorList>
    </citation>
    <scope>NUCLEOTIDE SEQUENCE [LARGE SCALE GENOMIC DNA]</scope>
    <source>
        <strain evidence="8 9">MEBiC08714</strain>
    </source>
</reference>
<evidence type="ECO:0000313" key="9">
    <source>
        <dbReference type="Proteomes" id="UP000248688"/>
    </source>
</evidence>
<dbReference type="SUPFAM" id="SSF56935">
    <property type="entry name" value="Porins"/>
    <property type="match status" value="1"/>
</dbReference>
<keyword evidence="7" id="KW-0998">Cell outer membrane</keyword>
<dbReference type="EMBL" id="CP030041">
    <property type="protein sequence ID" value="AWW33089.1"/>
    <property type="molecule type" value="Genomic_DNA"/>
</dbReference>
<gene>
    <name evidence="8" type="ORF">DN752_07235</name>
</gene>
<dbReference type="PANTHER" id="PTHR35093:SF8">
    <property type="entry name" value="OUTER MEMBRANE PROTEIN NMB0088-RELATED"/>
    <property type="match status" value="1"/>
</dbReference>
<name>A0A2Z4IQS8_9BACT</name>
<keyword evidence="9" id="KW-1185">Reference proteome</keyword>
<accession>A0A2Z4IQS8</accession>
<keyword evidence="3" id="KW-1134">Transmembrane beta strand</keyword>
<evidence type="ECO:0000256" key="4">
    <source>
        <dbReference type="ARBA" id="ARBA00022692"/>
    </source>
</evidence>
<comment type="similarity">
    <text evidence="2">Belongs to the OmpP1/FadL family.</text>
</comment>
<evidence type="ECO:0000256" key="7">
    <source>
        <dbReference type="ARBA" id="ARBA00023237"/>
    </source>
</evidence>
<evidence type="ECO:0000313" key="8">
    <source>
        <dbReference type="EMBL" id="AWW33089.1"/>
    </source>
</evidence>
<dbReference type="InterPro" id="IPR005017">
    <property type="entry name" value="OMPP1/FadL/TodX"/>
</dbReference>
<keyword evidence="4" id="KW-0812">Transmembrane</keyword>
<dbReference type="Gene3D" id="2.40.160.60">
    <property type="entry name" value="Outer membrane protein transport protein (OMPP1/FadL/TodX)"/>
    <property type="match status" value="1"/>
</dbReference>
<evidence type="ECO:0000256" key="3">
    <source>
        <dbReference type="ARBA" id="ARBA00022452"/>
    </source>
</evidence>
<organism evidence="8 9">
    <name type="scientific">Echinicola strongylocentroti</name>
    <dbReference type="NCBI Taxonomy" id="1795355"/>
    <lineage>
        <taxon>Bacteria</taxon>
        <taxon>Pseudomonadati</taxon>
        <taxon>Bacteroidota</taxon>
        <taxon>Cytophagia</taxon>
        <taxon>Cytophagales</taxon>
        <taxon>Cyclobacteriaceae</taxon>
        <taxon>Echinicola</taxon>
    </lineage>
</organism>
<keyword evidence="6" id="KW-0472">Membrane</keyword>
<protein>
    <submittedName>
        <fullName evidence="8">Long-chain fatty acid transporter</fullName>
    </submittedName>
</protein>
<keyword evidence="5" id="KW-0732">Signal</keyword>
<evidence type="ECO:0000256" key="1">
    <source>
        <dbReference type="ARBA" id="ARBA00004571"/>
    </source>
</evidence>
<evidence type="ECO:0000256" key="6">
    <source>
        <dbReference type="ARBA" id="ARBA00023136"/>
    </source>
</evidence>
<dbReference type="AlphaFoldDB" id="A0A2Z4IQS8"/>
<dbReference type="KEGG" id="est:DN752_07235"/>